<name>A0ABY7FW03_MYAAR</name>
<evidence type="ECO:0000313" key="3">
    <source>
        <dbReference type="Proteomes" id="UP001164746"/>
    </source>
</evidence>
<sequence length="208" mass="24419">MYHSLDLKPLQRMTLDCNSREMEQLLQKHPFVEHRWKHNGEAFKLQPVRMEYMTEKLTINNLMPQDSGTYHCIAEEPSATQQVVAIYATVIGRLLKYTYRGDDLELDCLSNEFGKLYPKAIRYWIDPKGKRVFEKPAIDNLETFPIADDRLAGNWTCFVEDPVVPRKWTTARLQVFISPIPSFVKRTELFVKDYFLSSEDLESPRIVR</sequence>
<dbReference type="InterPro" id="IPR013151">
    <property type="entry name" value="Immunoglobulin_dom"/>
</dbReference>
<dbReference type="PROSITE" id="PS50835">
    <property type="entry name" value="IG_LIKE"/>
    <property type="match status" value="1"/>
</dbReference>
<keyword evidence="3" id="KW-1185">Reference proteome</keyword>
<evidence type="ECO:0000313" key="2">
    <source>
        <dbReference type="EMBL" id="WAR26380.1"/>
    </source>
</evidence>
<dbReference type="InterPro" id="IPR007110">
    <property type="entry name" value="Ig-like_dom"/>
</dbReference>
<dbReference type="InterPro" id="IPR013783">
    <property type="entry name" value="Ig-like_fold"/>
</dbReference>
<protein>
    <recommendedName>
        <fullName evidence="1">Ig-like domain-containing protein</fullName>
    </recommendedName>
</protein>
<dbReference type="InterPro" id="IPR036179">
    <property type="entry name" value="Ig-like_dom_sf"/>
</dbReference>
<feature type="domain" description="Ig-like" evidence="1">
    <location>
        <begin position="1"/>
        <end position="84"/>
    </location>
</feature>
<accession>A0ABY7FW03</accession>
<dbReference type="SUPFAM" id="SSF48726">
    <property type="entry name" value="Immunoglobulin"/>
    <property type="match status" value="1"/>
</dbReference>
<evidence type="ECO:0000259" key="1">
    <source>
        <dbReference type="PROSITE" id="PS50835"/>
    </source>
</evidence>
<reference evidence="2" key="1">
    <citation type="submission" date="2022-11" db="EMBL/GenBank/DDBJ databases">
        <title>Centuries of genome instability and evolution in soft-shell clam transmissible cancer (bioRxiv).</title>
        <authorList>
            <person name="Hart S.F.M."/>
            <person name="Yonemitsu M.A."/>
            <person name="Giersch R.M."/>
            <person name="Beal B.F."/>
            <person name="Arriagada G."/>
            <person name="Davis B.W."/>
            <person name="Ostrander E.A."/>
            <person name="Goff S.P."/>
            <person name="Metzger M.J."/>
        </authorList>
    </citation>
    <scope>NUCLEOTIDE SEQUENCE</scope>
    <source>
        <strain evidence="2">MELC-2E11</strain>
        <tissue evidence="2">Siphon/mantle</tissue>
    </source>
</reference>
<organism evidence="2 3">
    <name type="scientific">Mya arenaria</name>
    <name type="common">Soft-shell clam</name>
    <dbReference type="NCBI Taxonomy" id="6604"/>
    <lineage>
        <taxon>Eukaryota</taxon>
        <taxon>Metazoa</taxon>
        <taxon>Spiralia</taxon>
        <taxon>Lophotrochozoa</taxon>
        <taxon>Mollusca</taxon>
        <taxon>Bivalvia</taxon>
        <taxon>Autobranchia</taxon>
        <taxon>Heteroconchia</taxon>
        <taxon>Euheterodonta</taxon>
        <taxon>Imparidentia</taxon>
        <taxon>Neoheterodontei</taxon>
        <taxon>Myida</taxon>
        <taxon>Myoidea</taxon>
        <taxon>Myidae</taxon>
        <taxon>Mya</taxon>
    </lineage>
</organism>
<gene>
    <name evidence="2" type="ORF">MAR_012084</name>
</gene>
<dbReference type="Pfam" id="PF00047">
    <property type="entry name" value="ig"/>
    <property type="match status" value="1"/>
</dbReference>
<dbReference type="Proteomes" id="UP001164746">
    <property type="component" value="Chromosome 14"/>
</dbReference>
<proteinExistence type="predicted"/>
<dbReference type="EMBL" id="CP111025">
    <property type="protein sequence ID" value="WAR26380.1"/>
    <property type="molecule type" value="Genomic_DNA"/>
</dbReference>
<dbReference type="Gene3D" id="2.60.40.10">
    <property type="entry name" value="Immunoglobulins"/>
    <property type="match status" value="1"/>
</dbReference>